<protein>
    <submittedName>
        <fullName evidence="1">Uncharacterized protein</fullName>
    </submittedName>
</protein>
<comment type="caution">
    <text evidence="1">The sequence shown here is derived from an EMBL/GenBank/DDBJ whole genome shotgun (WGS) entry which is preliminary data.</text>
</comment>
<gene>
    <name evidence="1" type="ORF">PYX00_007408</name>
</gene>
<accession>A0AAW2HIZ5</accession>
<evidence type="ECO:0000313" key="1">
    <source>
        <dbReference type="EMBL" id="KAL0269798.1"/>
    </source>
</evidence>
<sequence length="70" mass="7922">MLIGSFPCSVELPANSFHEELSEAFREDVDRVIRHNFNFSLENSVSLSVGKDNQSLQRVVDKKPKTDGKK</sequence>
<proteinExistence type="predicted"/>
<dbReference type="AlphaFoldDB" id="A0AAW2HIZ5"/>
<name>A0AAW2HIZ5_9NEOP</name>
<dbReference type="EMBL" id="JARGDH010000004">
    <property type="protein sequence ID" value="KAL0269798.1"/>
    <property type="molecule type" value="Genomic_DNA"/>
</dbReference>
<reference evidence="1" key="1">
    <citation type="journal article" date="2024" name="Gigascience">
        <title>Chromosome-level genome of the poultry shaft louse Menopon gallinae provides insight into the host-switching and adaptive evolution of parasitic lice.</title>
        <authorList>
            <person name="Xu Y."/>
            <person name="Ma L."/>
            <person name="Liu S."/>
            <person name="Liang Y."/>
            <person name="Liu Q."/>
            <person name="He Z."/>
            <person name="Tian L."/>
            <person name="Duan Y."/>
            <person name="Cai W."/>
            <person name="Li H."/>
            <person name="Song F."/>
        </authorList>
    </citation>
    <scope>NUCLEOTIDE SEQUENCE</scope>
    <source>
        <strain evidence="1">Cailab_2023a</strain>
    </source>
</reference>
<organism evidence="1">
    <name type="scientific">Menopon gallinae</name>
    <name type="common">poultry shaft louse</name>
    <dbReference type="NCBI Taxonomy" id="328185"/>
    <lineage>
        <taxon>Eukaryota</taxon>
        <taxon>Metazoa</taxon>
        <taxon>Ecdysozoa</taxon>
        <taxon>Arthropoda</taxon>
        <taxon>Hexapoda</taxon>
        <taxon>Insecta</taxon>
        <taxon>Pterygota</taxon>
        <taxon>Neoptera</taxon>
        <taxon>Paraneoptera</taxon>
        <taxon>Psocodea</taxon>
        <taxon>Troctomorpha</taxon>
        <taxon>Phthiraptera</taxon>
        <taxon>Amblycera</taxon>
        <taxon>Menoponidae</taxon>
        <taxon>Menopon</taxon>
    </lineage>
</organism>